<feature type="region of interest" description="Disordered" evidence="10">
    <location>
        <begin position="105"/>
        <end position="137"/>
    </location>
</feature>
<dbReference type="PROSITE" id="PS00717">
    <property type="entry name" value="SIGMA54_1"/>
    <property type="match status" value="1"/>
</dbReference>
<dbReference type="PRINTS" id="PR00045">
    <property type="entry name" value="SIGMA54FCT"/>
</dbReference>
<dbReference type="NCBIfam" id="NF009118">
    <property type="entry name" value="PRK12469.1"/>
    <property type="match status" value="1"/>
</dbReference>
<dbReference type="NCBIfam" id="NF004598">
    <property type="entry name" value="PRK05932.1-5"/>
    <property type="match status" value="1"/>
</dbReference>
<evidence type="ECO:0000256" key="4">
    <source>
        <dbReference type="ARBA" id="ARBA00022695"/>
    </source>
</evidence>
<name>A0ABT0YJZ8_9BURK</name>
<evidence type="ECO:0000256" key="5">
    <source>
        <dbReference type="ARBA" id="ARBA00023015"/>
    </source>
</evidence>
<dbReference type="InterPro" id="IPR007046">
    <property type="entry name" value="RNA_pol_sigma_54_core-bd"/>
</dbReference>
<dbReference type="Gene3D" id="1.10.10.60">
    <property type="entry name" value="Homeodomain-like"/>
    <property type="match status" value="1"/>
</dbReference>
<reference evidence="13" key="1">
    <citation type="submission" date="2022-05" db="EMBL/GenBank/DDBJ databases">
        <title>Schlegelella sp. nov., isolated from mangrove soil.</title>
        <authorList>
            <person name="Liu Y."/>
            <person name="Ge X."/>
            <person name="Liu W."/>
        </authorList>
    </citation>
    <scope>NUCLEOTIDE SEQUENCE</scope>
    <source>
        <strain evidence="13">S2-27</strain>
    </source>
</reference>
<dbReference type="PROSITE" id="PS00718">
    <property type="entry name" value="SIGMA54_2"/>
    <property type="match status" value="1"/>
</dbReference>
<dbReference type="InterPro" id="IPR007634">
    <property type="entry name" value="RNA_pol_sigma_54_DNA-bd"/>
</dbReference>
<accession>A0ABT0YJZ8</accession>
<evidence type="ECO:0000259" key="12">
    <source>
        <dbReference type="Pfam" id="PF04963"/>
    </source>
</evidence>
<dbReference type="NCBIfam" id="NF004595">
    <property type="entry name" value="PRK05932.1-2"/>
    <property type="match status" value="1"/>
</dbReference>
<feature type="region of interest" description="Disordered" evidence="10">
    <location>
        <begin position="56"/>
        <end position="90"/>
    </location>
</feature>
<evidence type="ECO:0000256" key="7">
    <source>
        <dbReference type="ARBA" id="ARBA00023125"/>
    </source>
</evidence>
<proteinExistence type="inferred from homology"/>
<dbReference type="InterPro" id="IPR038709">
    <property type="entry name" value="RpoN_core-bd_sf"/>
</dbReference>
<dbReference type="Pfam" id="PF04552">
    <property type="entry name" value="Sigma54_DBD"/>
    <property type="match status" value="1"/>
</dbReference>
<keyword evidence="3 9" id="KW-0808">Transferase</keyword>
<dbReference type="Pfam" id="PF04963">
    <property type="entry name" value="Sigma54_CBD"/>
    <property type="match status" value="1"/>
</dbReference>
<evidence type="ECO:0000313" key="13">
    <source>
        <dbReference type="EMBL" id="MCM5679061.1"/>
    </source>
</evidence>
<dbReference type="EMBL" id="JAMKFE010000003">
    <property type="protein sequence ID" value="MCM5679061.1"/>
    <property type="molecule type" value="Genomic_DNA"/>
</dbReference>
<evidence type="ECO:0000256" key="9">
    <source>
        <dbReference type="PIRNR" id="PIRNR000774"/>
    </source>
</evidence>
<comment type="similarity">
    <text evidence="1 9">Belongs to the sigma-54 factor family.</text>
</comment>
<evidence type="ECO:0000256" key="8">
    <source>
        <dbReference type="ARBA" id="ARBA00023163"/>
    </source>
</evidence>
<dbReference type="PIRSF" id="PIRSF000774">
    <property type="entry name" value="RpoN"/>
    <property type="match status" value="1"/>
</dbReference>
<comment type="function">
    <text evidence="9">Sigma factors are initiation factors that promote the attachment of RNA polymerase to specific initiation sites and are then released.</text>
</comment>
<evidence type="ECO:0000256" key="2">
    <source>
        <dbReference type="ARBA" id="ARBA00022478"/>
    </source>
</evidence>
<keyword evidence="6 9" id="KW-0731">Sigma factor</keyword>
<protein>
    <recommendedName>
        <fullName evidence="9">RNA polymerase sigma-54 factor</fullName>
    </recommendedName>
</protein>
<keyword evidence="2 9" id="KW-0240">DNA-directed RNA polymerase</keyword>
<feature type="domain" description="RNA polymerase sigma factor 54 core-binding" evidence="12">
    <location>
        <begin position="143"/>
        <end position="335"/>
    </location>
</feature>
<gene>
    <name evidence="13" type="ORF">M8A51_05895</name>
</gene>
<keyword evidence="14" id="KW-1185">Reference proteome</keyword>
<comment type="caution">
    <text evidence="13">The sequence shown here is derived from an EMBL/GenBank/DDBJ whole genome shotgun (WGS) entry which is preliminary data.</text>
</comment>
<feature type="compositionally biased region" description="Polar residues" evidence="10">
    <location>
        <begin position="76"/>
        <end position="85"/>
    </location>
</feature>
<dbReference type="InterPro" id="IPR000394">
    <property type="entry name" value="RNA_pol_sigma_54"/>
</dbReference>
<feature type="domain" description="RNA polymerase sigma factor 54 DNA-binding" evidence="11">
    <location>
        <begin position="351"/>
        <end position="506"/>
    </location>
</feature>
<feature type="compositionally biased region" description="Basic and acidic residues" evidence="10">
    <location>
        <begin position="110"/>
        <end position="120"/>
    </location>
</feature>
<dbReference type="PANTHER" id="PTHR32248">
    <property type="entry name" value="RNA POLYMERASE SIGMA-54 FACTOR"/>
    <property type="match status" value="1"/>
</dbReference>
<evidence type="ECO:0000313" key="14">
    <source>
        <dbReference type="Proteomes" id="UP001165541"/>
    </source>
</evidence>
<organism evidence="13 14">
    <name type="scientific">Caldimonas mangrovi</name>
    <dbReference type="NCBI Taxonomy" id="2944811"/>
    <lineage>
        <taxon>Bacteria</taxon>
        <taxon>Pseudomonadati</taxon>
        <taxon>Pseudomonadota</taxon>
        <taxon>Betaproteobacteria</taxon>
        <taxon>Burkholderiales</taxon>
        <taxon>Sphaerotilaceae</taxon>
        <taxon>Caldimonas</taxon>
    </lineage>
</organism>
<dbReference type="Proteomes" id="UP001165541">
    <property type="component" value="Unassembled WGS sequence"/>
</dbReference>
<dbReference type="PANTHER" id="PTHR32248:SF4">
    <property type="entry name" value="RNA POLYMERASE SIGMA-54 FACTOR"/>
    <property type="match status" value="1"/>
</dbReference>
<dbReference type="Gene3D" id="1.10.10.1330">
    <property type="entry name" value="RNA polymerase sigma-54 factor, core-binding domain"/>
    <property type="match status" value="1"/>
</dbReference>
<keyword evidence="7 9" id="KW-0238">DNA-binding</keyword>
<dbReference type="NCBIfam" id="TIGR02395">
    <property type="entry name" value="rpoN_sigma"/>
    <property type="match status" value="1"/>
</dbReference>
<keyword evidence="5 9" id="KW-0805">Transcription regulation</keyword>
<dbReference type="Pfam" id="PF00309">
    <property type="entry name" value="Sigma54_AID"/>
    <property type="match status" value="1"/>
</dbReference>
<dbReference type="PROSITE" id="PS50044">
    <property type="entry name" value="SIGMA54_3"/>
    <property type="match status" value="1"/>
</dbReference>
<dbReference type="RefSeq" id="WP_251777560.1">
    <property type="nucleotide sequence ID" value="NZ_JAMKFE010000003.1"/>
</dbReference>
<evidence type="ECO:0000256" key="3">
    <source>
        <dbReference type="ARBA" id="ARBA00022679"/>
    </source>
</evidence>
<keyword evidence="8 9" id="KW-0804">Transcription</keyword>
<dbReference type="GO" id="GO:0003899">
    <property type="term" value="F:DNA-directed RNA polymerase activity"/>
    <property type="evidence" value="ECO:0007669"/>
    <property type="project" value="UniProtKB-EC"/>
</dbReference>
<feature type="compositionally biased region" description="Basic and acidic residues" evidence="10">
    <location>
        <begin position="62"/>
        <end position="75"/>
    </location>
</feature>
<evidence type="ECO:0000256" key="1">
    <source>
        <dbReference type="ARBA" id="ARBA00008798"/>
    </source>
</evidence>
<evidence type="ECO:0000256" key="6">
    <source>
        <dbReference type="ARBA" id="ARBA00023082"/>
    </source>
</evidence>
<evidence type="ECO:0000259" key="11">
    <source>
        <dbReference type="Pfam" id="PF04552"/>
    </source>
</evidence>
<sequence>MKPSLQVRLSQHLALTPQLQQSIRLLQLSTLELHQEVEQMLEQNPFLEPEEEFVAQPSALDATERPLTREERTTTDAEQNNSDSFEATDAAPAMDTVELGTTERDDWENGTERDDFDGIRETPTNRNGAIEDDDLDPIDRASPGISLQDHLRRQLLGMRLTPEDAAAVMVLIESLNEDGYLADPLEEIVERLVDEDDPEGREDLLERLQCALKWLQNMEPTGIGARSLSECLCLQLRAMERSEAQIIALLICKGHLEALARRDVKKLMAATGADEDLLRQAQGLIVSLEPKPGRPFVHAEANIVVPDVIVQKSGRGWKVVLNPDVMPKLRINDLYAQALKQQRSGDSGQALSARLQEARWFMKNIQQRFETIQRVSQAIVERQKNFFTHGEIAMKPLVLREIADELGLHESTISRVTTAKYMATPFGTFELKYFFGSSLNTEAGGNASSTAVRALIKQLVSAEDPKKPLSDSQLSQMLEEQGIQVARRTVAKYREALKIAPANLRKSI</sequence>
<keyword evidence="4 9" id="KW-0548">Nucleotidyltransferase</keyword>
<evidence type="ECO:0000256" key="10">
    <source>
        <dbReference type="SAM" id="MobiDB-lite"/>
    </source>
</evidence>